<organism evidence="3 4">
    <name type="scientific">Drouetiella hepatica Uher 2000/2452</name>
    <dbReference type="NCBI Taxonomy" id="904376"/>
    <lineage>
        <taxon>Bacteria</taxon>
        <taxon>Bacillati</taxon>
        <taxon>Cyanobacteriota</taxon>
        <taxon>Cyanophyceae</taxon>
        <taxon>Oculatellales</taxon>
        <taxon>Oculatellaceae</taxon>
        <taxon>Drouetiella</taxon>
    </lineage>
</organism>
<keyword evidence="2" id="KW-0472">Membrane</keyword>
<dbReference type="EMBL" id="JAHHHD010000020">
    <property type="protein sequence ID" value="MBW4660416.1"/>
    <property type="molecule type" value="Genomic_DNA"/>
</dbReference>
<feature type="transmembrane region" description="Helical" evidence="2">
    <location>
        <begin position="12"/>
        <end position="29"/>
    </location>
</feature>
<keyword evidence="2" id="KW-1133">Transmembrane helix</keyword>
<sequence length="81" mass="7883">MPRLVGKPSNGGAYVALLLLAAVGIAGVAEYTGVINEVPGFGSDYVGVPAITDGASPELPSSPSAEGQPDATTSGSPNAVQ</sequence>
<feature type="region of interest" description="Disordered" evidence="1">
    <location>
        <begin position="52"/>
        <end position="81"/>
    </location>
</feature>
<protein>
    <submittedName>
        <fullName evidence="3">Uncharacterized protein</fullName>
    </submittedName>
</protein>
<keyword evidence="2" id="KW-0812">Transmembrane</keyword>
<evidence type="ECO:0000256" key="2">
    <source>
        <dbReference type="SAM" id="Phobius"/>
    </source>
</evidence>
<evidence type="ECO:0000313" key="3">
    <source>
        <dbReference type="EMBL" id="MBW4660416.1"/>
    </source>
</evidence>
<gene>
    <name evidence="3" type="ORF">KME15_17220</name>
</gene>
<evidence type="ECO:0000313" key="4">
    <source>
        <dbReference type="Proteomes" id="UP000757435"/>
    </source>
</evidence>
<accession>A0A951QCV3</accession>
<dbReference type="AlphaFoldDB" id="A0A951QCV3"/>
<name>A0A951QCV3_9CYAN</name>
<proteinExistence type="predicted"/>
<feature type="compositionally biased region" description="Polar residues" evidence="1">
    <location>
        <begin position="70"/>
        <end position="81"/>
    </location>
</feature>
<feature type="compositionally biased region" description="Low complexity" evidence="1">
    <location>
        <begin position="55"/>
        <end position="66"/>
    </location>
</feature>
<dbReference type="Proteomes" id="UP000757435">
    <property type="component" value="Unassembled WGS sequence"/>
</dbReference>
<reference evidence="3" key="2">
    <citation type="journal article" date="2022" name="Microbiol. Resour. Announc.">
        <title>Metagenome Sequencing to Explore Phylogenomics of Terrestrial Cyanobacteria.</title>
        <authorList>
            <person name="Ward R.D."/>
            <person name="Stajich J.E."/>
            <person name="Johansen J.R."/>
            <person name="Huntemann M."/>
            <person name="Clum A."/>
            <person name="Foster B."/>
            <person name="Foster B."/>
            <person name="Roux S."/>
            <person name="Palaniappan K."/>
            <person name="Varghese N."/>
            <person name="Mukherjee S."/>
            <person name="Reddy T.B.K."/>
            <person name="Daum C."/>
            <person name="Copeland A."/>
            <person name="Chen I.A."/>
            <person name="Ivanova N.N."/>
            <person name="Kyrpides N.C."/>
            <person name="Shapiro N."/>
            <person name="Eloe-Fadrosh E.A."/>
            <person name="Pietrasiak N."/>
        </authorList>
    </citation>
    <scope>NUCLEOTIDE SEQUENCE</scope>
    <source>
        <strain evidence="3">UHER 2000/2452</strain>
    </source>
</reference>
<evidence type="ECO:0000256" key="1">
    <source>
        <dbReference type="SAM" id="MobiDB-lite"/>
    </source>
</evidence>
<reference evidence="3" key="1">
    <citation type="submission" date="2021-05" db="EMBL/GenBank/DDBJ databases">
        <authorList>
            <person name="Pietrasiak N."/>
            <person name="Ward R."/>
            <person name="Stajich J.E."/>
            <person name="Kurbessoian T."/>
        </authorList>
    </citation>
    <scope>NUCLEOTIDE SEQUENCE</scope>
    <source>
        <strain evidence="3">UHER 2000/2452</strain>
    </source>
</reference>
<comment type="caution">
    <text evidence="3">The sequence shown here is derived from an EMBL/GenBank/DDBJ whole genome shotgun (WGS) entry which is preliminary data.</text>
</comment>